<dbReference type="GO" id="GO:0005634">
    <property type="term" value="C:nucleus"/>
    <property type="evidence" value="ECO:0007669"/>
    <property type="project" value="TreeGrafter"/>
</dbReference>
<dbReference type="InterPro" id="IPR001138">
    <property type="entry name" value="Zn2Cys6_DnaBD"/>
</dbReference>
<proteinExistence type="predicted"/>
<dbReference type="Proteomes" id="UP000777438">
    <property type="component" value="Unassembled WGS sequence"/>
</dbReference>
<dbReference type="AlphaFoldDB" id="A0A9P8VWK7"/>
<dbReference type="GO" id="GO:0000981">
    <property type="term" value="F:DNA-binding transcription factor activity, RNA polymerase II-specific"/>
    <property type="evidence" value="ECO:0007669"/>
    <property type="project" value="InterPro"/>
</dbReference>
<dbReference type="CDD" id="cd00067">
    <property type="entry name" value="GAL4"/>
    <property type="match status" value="1"/>
</dbReference>
<dbReference type="SMART" id="SM00066">
    <property type="entry name" value="GAL4"/>
    <property type="match status" value="1"/>
</dbReference>
<dbReference type="GO" id="GO:0000976">
    <property type="term" value="F:transcription cis-regulatory region binding"/>
    <property type="evidence" value="ECO:0007669"/>
    <property type="project" value="TreeGrafter"/>
</dbReference>
<keyword evidence="1" id="KW-0539">Nucleus</keyword>
<comment type="caution">
    <text evidence="4">The sequence shown here is derived from an EMBL/GenBank/DDBJ whole genome shotgun (WGS) entry which is preliminary data.</text>
</comment>
<reference evidence="4 5" key="1">
    <citation type="journal article" date="2021" name="Nat. Commun.">
        <title>Genetic determinants of endophytism in the Arabidopsis root mycobiome.</title>
        <authorList>
            <person name="Mesny F."/>
            <person name="Miyauchi S."/>
            <person name="Thiergart T."/>
            <person name="Pickel B."/>
            <person name="Atanasova L."/>
            <person name="Karlsson M."/>
            <person name="Huettel B."/>
            <person name="Barry K.W."/>
            <person name="Haridas S."/>
            <person name="Chen C."/>
            <person name="Bauer D."/>
            <person name="Andreopoulos W."/>
            <person name="Pangilinan J."/>
            <person name="LaButti K."/>
            <person name="Riley R."/>
            <person name="Lipzen A."/>
            <person name="Clum A."/>
            <person name="Drula E."/>
            <person name="Henrissat B."/>
            <person name="Kohler A."/>
            <person name="Grigoriev I.V."/>
            <person name="Martin F.M."/>
            <person name="Hacquard S."/>
        </authorList>
    </citation>
    <scope>NUCLEOTIDE SEQUENCE [LARGE SCALE GENOMIC DNA]</scope>
    <source>
        <strain evidence="4 5">MPI-CAGE-CH-0241</strain>
    </source>
</reference>
<dbReference type="Gene3D" id="4.10.240.10">
    <property type="entry name" value="Zn(2)-C6 fungal-type DNA-binding domain"/>
    <property type="match status" value="1"/>
</dbReference>
<evidence type="ECO:0000259" key="3">
    <source>
        <dbReference type="PROSITE" id="PS50048"/>
    </source>
</evidence>
<dbReference type="GO" id="GO:0045944">
    <property type="term" value="P:positive regulation of transcription by RNA polymerase II"/>
    <property type="evidence" value="ECO:0007669"/>
    <property type="project" value="TreeGrafter"/>
</dbReference>
<dbReference type="InterPro" id="IPR036864">
    <property type="entry name" value="Zn2-C6_fun-type_DNA-bd_sf"/>
</dbReference>
<feature type="compositionally biased region" description="Polar residues" evidence="2">
    <location>
        <begin position="80"/>
        <end position="95"/>
    </location>
</feature>
<keyword evidence="5" id="KW-1185">Reference proteome</keyword>
<dbReference type="PANTHER" id="PTHR37534">
    <property type="entry name" value="TRANSCRIPTIONAL ACTIVATOR PROTEIN UGA3"/>
    <property type="match status" value="1"/>
</dbReference>
<gene>
    <name evidence="4" type="ORF">B0T10DRAFT_520753</name>
</gene>
<dbReference type="OrthoDB" id="39175at2759"/>
<accession>A0A9P8VWK7</accession>
<evidence type="ECO:0000313" key="5">
    <source>
        <dbReference type="Proteomes" id="UP000777438"/>
    </source>
</evidence>
<dbReference type="SUPFAM" id="SSF57701">
    <property type="entry name" value="Zn2/Cys6 DNA-binding domain"/>
    <property type="match status" value="1"/>
</dbReference>
<name>A0A9P8VWK7_9HYPO</name>
<dbReference type="PANTHER" id="PTHR37534:SF7">
    <property type="entry name" value="TRANSCRIPTIONAL ACTIVATOR PROTEIN UGA3"/>
    <property type="match status" value="1"/>
</dbReference>
<dbReference type="PROSITE" id="PS00463">
    <property type="entry name" value="ZN2_CY6_FUNGAL_1"/>
    <property type="match status" value="1"/>
</dbReference>
<dbReference type="EMBL" id="JAGPYM010000031">
    <property type="protein sequence ID" value="KAH6877204.1"/>
    <property type="molecule type" value="Genomic_DNA"/>
</dbReference>
<evidence type="ECO:0000313" key="4">
    <source>
        <dbReference type="EMBL" id="KAH6877204.1"/>
    </source>
</evidence>
<dbReference type="PROSITE" id="PS50048">
    <property type="entry name" value="ZN2_CY6_FUNGAL_2"/>
    <property type="match status" value="1"/>
</dbReference>
<evidence type="ECO:0000256" key="2">
    <source>
        <dbReference type="SAM" id="MobiDB-lite"/>
    </source>
</evidence>
<sequence>MYGPAPPRRQKTHITRSRTGCRSCRERRKKCDEKKPACTSCVRLGRRCEPLTNKLAFRAVEFVSTGSGSRPGSQPHDPCSGTSNHSASSPSQNYTIPEKEAPASSVSIPGDTYLPMKTMRESGQRSFYLHVWEATCSPALHSAFCQLGKSQHLPSVLTDAIMSLSACHISRMLPQRKSFDPSGTPGLSFRPHLGHQTVSQELYGSAMLSLAKWCEFDDDASFNIVLAAMTLFGYIESSMSNFQQFGSHSSGVERLLMSATSHMARPNRLAAELLAGWMQAKAHNWWLRFHFSTPSFHRSSHSLVYQLWLLPLLGMVDSPQALVLSSLCECYRLNSQTFITQWEESNKISASSGGGVRFQLADDGESHGLPDVNGLSPAAQLLDVQRKSLNDWHAHLPLSNLPIEAFSEAPSHHLPLDNTFKVQPLRFNSHNAAMNYAYYVVARIMLCTDFLESSQTSQKIDSWSFLLTRIAAGLDWRDCINLNTYTVGFSGLLLACALRSRNIQISLWMQDWLEQQYTASCLEEGSFPIVQILQVLRAINRERREGRDVFAIFQSVDDEGGIGKYDSYNSQHISSVLVYGRCRQTDEWFSRHISL</sequence>
<feature type="region of interest" description="Disordered" evidence="2">
    <location>
        <begin position="64"/>
        <end position="108"/>
    </location>
</feature>
<protein>
    <recommendedName>
        <fullName evidence="3">Zn(2)-C6 fungal-type domain-containing protein</fullName>
    </recommendedName>
</protein>
<evidence type="ECO:0000256" key="1">
    <source>
        <dbReference type="ARBA" id="ARBA00023242"/>
    </source>
</evidence>
<dbReference type="GO" id="GO:0008270">
    <property type="term" value="F:zinc ion binding"/>
    <property type="evidence" value="ECO:0007669"/>
    <property type="project" value="InterPro"/>
</dbReference>
<dbReference type="Pfam" id="PF00172">
    <property type="entry name" value="Zn_clus"/>
    <property type="match status" value="1"/>
</dbReference>
<organism evidence="4 5">
    <name type="scientific">Thelonectria olida</name>
    <dbReference type="NCBI Taxonomy" id="1576542"/>
    <lineage>
        <taxon>Eukaryota</taxon>
        <taxon>Fungi</taxon>
        <taxon>Dikarya</taxon>
        <taxon>Ascomycota</taxon>
        <taxon>Pezizomycotina</taxon>
        <taxon>Sordariomycetes</taxon>
        <taxon>Hypocreomycetidae</taxon>
        <taxon>Hypocreales</taxon>
        <taxon>Nectriaceae</taxon>
        <taxon>Thelonectria</taxon>
    </lineage>
</organism>
<feature type="domain" description="Zn(2)-C6 fungal-type" evidence="3">
    <location>
        <begin position="20"/>
        <end position="48"/>
    </location>
</feature>